<feature type="non-terminal residue" evidence="1">
    <location>
        <position position="1"/>
    </location>
</feature>
<organism evidence="1 2">
    <name type="scientific">Dendrothele bispora (strain CBS 962.96)</name>
    <dbReference type="NCBI Taxonomy" id="1314807"/>
    <lineage>
        <taxon>Eukaryota</taxon>
        <taxon>Fungi</taxon>
        <taxon>Dikarya</taxon>
        <taxon>Basidiomycota</taxon>
        <taxon>Agaricomycotina</taxon>
        <taxon>Agaricomycetes</taxon>
        <taxon>Agaricomycetidae</taxon>
        <taxon>Agaricales</taxon>
        <taxon>Agaricales incertae sedis</taxon>
        <taxon>Dendrothele</taxon>
    </lineage>
</organism>
<accession>A0A4S8M552</accession>
<evidence type="ECO:0000313" key="1">
    <source>
        <dbReference type="EMBL" id="THU97180.1"/>
    </source>
</evidence>
<evidence type="ECO:0000313" key="2">
    <source>
        <dbReference type="Proteomes" id="UP000297245"/>
    </source>
</evidence>
<reference evidence="1 2" key="1">
    <citation type="journal article" date="2019" name="Nat. Ecol. Evol.">
        <title>Megaphylogeny resolves global patterns of mushroom evolution.</title>
        <authorList>
            <person name="Varga T."/>
            <person name="Krizsan K."/>
            <person name="Foldi C."/>
            <person name="Dima B."/>
            <person name="Sanchez-Garcia M."/>
            <person name="Sanchez-Ramirez S."/>
            <person name="Szollosi G.J."/>
            <person name="Szarkandi J.G."/>
            <person name="Papp V."/>
            <person name="Albert L."/>
            <person name="Andreopoulos W."/>
            <person name="Angelini C."/>
            <person name="Antonin V."/>
            <person name="Barry K.W."/>
            <person name="Bougher N.L."/>
            <person name="Buchanan P."/>
            <person name="Buyck B."/>
            <person name="Bense V."/>
            <person name="Catcheside P."/>
            <person name="Chovatia M."/>
            <person name="Cooper J."/>
            <person name="Damon W."/>
            <person name="Desjardin D."/>
            <person name="Finy P."/>
            <person name="Geml J."/>
            <person name="Haridas S."/>
            <person name="Hughes K."/>
            <person name="Justo A."/>
            <person name="Karasinski D."/>
            <person name="Kautmanova I."/>
            <person name="Kiss B."/>
            <person name="Kocsube S."/>
            <person name="Kotiranta H."/>
            <person name="LaButti K.M."/>
            <person name="Lechner B.E."/>
            <person name="Liimatainen K."/>
            <person name="Lipzen A."/>
            <person name="Lukacs Z."/>
            <person name="Mihaltcheva S."/>
            <person name="Morgado L.N."/>
            <person name="Niskanen T."/>
            <person name="Noordeloos M.E."/>
            <person name="Ohm R.A."/>
            <person name="Ortiz-Santana B."/>
            <person name="Ovrebo C."/>
            <person name="Racz N."/>
            <person name="Riley R."/>
            <person name="Savchenko A."/>
            <person name="Shiryaev A."/>
            <person name="Soop K."/>
            <person name="Spirin V."/>
            <person name="Szebenyi C."/>
            <person name="Tomsovsky M."/>
            <person name="Tulloss R.E."/>
            <person name="Uehling J."/>
            <person name="Grigoriev I.V."/>
            <person name="Vagvolgyi C."/>
            <person name="Papp T."/>
            <person name="Martin F.M."/>
            <person name="Miettinen O."/>
            <person name="Hibbett D.S."/>
            <person name="Nagy L.G."/>
        </authorList>
    </citation>
    <scope>NUCLEOTIDE SEQUENCE [LARGE SCALE GENOMIC DNA]</scope>
    <source>
        <strain evidence="1 2">CBS 962.96</strain>
    </source>
</reference>
<dbReference type="Proteomes" id="UP000297245">
    <property type="component" value="Unassembled WGS sequence"/>
</dbReference>
<sequence length="57" mass="6419">LTLQAGVQWFEAYDAAEANSRIIIGGVTAGGSVSSWRCRWMVTWWRTQCILASAWTR</sequence>
<protein>
    <submittedName>
        <fullName evidence="1">Uncharacterized protein</fullName>
    </submittedName>
</protein>
<gene>
    <name evidence="1" type="ORF">K435DRAFT_857803</name>
</gene>
<proteinExistence type="predicted"/>
<dbReference type="AlphaFoldDB" id="A0A4S8M552"/>
<keyword evidence="2" id="KW-1185">Reference proteome</keyword>
<dbReference type="EMBL" id="ML179160">
    <property type="protein sequence ID" value="THU97180.1"/>
    <property type="molecule type" value="Genomic_DNA"/>
</dbReference>
<name>A0A4S8M552_DENBC</name>